<dbReference type="AlphaFoldDB" id="A0A6V7TPL1"/>
<keyword evidence="1" id="KW-0472">Membrane</keyword>
<sequence>MKVNGSSWKFALIFLTGIIIAAQLLYIIHWRWRYWKNELWKKELPSDWIVIEVSSYNDDQKENSYPYSPSSFSHFVPSTNSSSSTPTLTVINETNKAILPKPIAQELICPKDQKLQKGCYVILDGPDASGSGFSRFLVMEPMGQIVIAEAPLDFPLHGNFTRENSRQWPLLSKKPPPIDYQRALVVQPFITQTFVPSLMPSKIIDGETRRILCLGLHGSIVNNFFANLSTKYDVTTIDSEPALRYISEKWFGFSETEQNRIFIENPAFYVVARAELIENPKTVAVPKKIDFIVVDVCYGLGAAENQHVQCPVKEFEEEKVVRALAKNLAPYGTIVMHFFSLTSKKDIPERHQLANHEHQILQLFKKYFGNCYFVDVGPHLLLTCTRRAQITRANYITTFRKLPKELQIYAENQEPKFFLDLGAL</sequence>
<keyword evidence="1" id="KW-0812">Transmembrane</keyword>
<dbReference type="Gene3D" id="3.40.50.150">
    <property type="entry name" value="Vaccinia Virus protein VP39"/>
    <property type="match status" value="1"/>
</dbReference>
<comment type="caution">
    <text evidence="2">The sequence shown here is derived from an EMBL/GenBank/DDBJ whole genome shotgun (WGS) entry which is preliminary data.</text>
</comment>
<gene>
    <name evidence="2" type="ORF">MENT_LOCUS2218</name>
</gene>
<dbReference type="Proteomes" id="UP000580250">
    <property type="component" value="Unassembled WGS sequence"/>
</dbReference>
<dbReference type="EMBL" id="CAJEWN010000007">
    <property type="protein sequence ID" value="CAD2128420.1"/>
    <property type="molecule type" value="Genomic_DNA"/>
</dbReference>
<keyword evidence="1" id="KW-1133">Transmembrane helix</keyword>
<protein>
    <submittedName>
        <fullName evidence="2">Uncharacterized protein</fullName>
    </submittedName>
</protein>
<dbReference type="OrthoDB" id="2016285at2759"/>
<reference evidence="2 3" key="1">
    <citation type="submission" date="2020-08" db="EMBL/GenBank/DDBJ databases">
        <authorList>
            <person name="Koutsovoulos G."/>
            <person name="Danchin GJ E."/>
        </authorList>
    </citation>
    <scope>NUCLEOTIDE SEQUENCE [LARGE SCALE GENOMIC DNA]</scope>
</reference>
<proteinExistence type="predicted"/>
<dbReference type="SUPFAM" id="SSF53335">
    <property type="entry name" value="S-adenosyl-L-methionine-dependent methyltransferases"/>
    <property type="match status" value="1"/>
</dbReference>
<accession>A0A6V7TPL1</accession>
<name>A0A6V7TPL1_MELEN</name>
<evidence type="ECO:0000256" key="1">
    <source>
        <dbReference type="SAM" id="Phobius"/>
    </source>
</evidence>
<dbReference type="InterPro" id="IPR029063">
    <property type="entry name" value="SAM-dependent_MTases_sf"/>
</dbReference>
<organism evidence="2 3">
    <name type="scientific">Meloidogyne enterolobii</name>
    <name type="common">Root-knot nematode worm</name>
    <name type="synonym">Meloidogyne mayaguensis</name>
    <dbReference type="NCBI Taxonomy" id="390850"/>
    <lineage>
        <taxon>Eukaryota</taxon>
        <taxon>Metazoa</taxon>
        <taxon>Ecdysozoa</taxon>
        <taxon>Nematoda</taxon>
        <taxon>Chromadorea</taxon>
        <taxon>Rhabditida</taxon>
        <taxon>Tylenchina</taxon>
        <taxon>Tylenchomorpha</taxon>
        <taxon>Tylenchoidea</taxon>
        <taxon>Meloidogynidae</taxon>
        <taxon>Meloidogyninae</taxon>
        <taxon>Meloidogyne</taxon>
    </lineage>
</organism>
<feature type="transmembrane region" description="Helical" evidence="1">
    <location>
        <begin position="12"/>
        <end position="32"/>
    </location>
</feature>
<evidence type="ECO:0000313" key="2">
    <source>
        <dbReference type="EMBL" id="CAD2128420.1"/>
    </source>
</evidence>
<evidence type="ECO:0000313" key="3">
    <source>
        <dbReference type="Proteomes" id="UP000580250"/>
    </source>
</evidence>